<feature type="domain" description="NAD(P)-binding" evidence="1">
    <location>
        <begin position="9"/>
        <end position="166"/>
    </location>
</feature>
<organism evidence="2 3">
    <name type="scientific">Nonomuraea longicatena</name>
    <dbReference type="NCBI Taxonomy" id="83682"/>
    <lineage>
        <taxon>Bacteria</taxon>
        <taxon>Bacillati</taxon>
        <taxon>Actinomycetota</taxon>
        <taxon>Actinomycetes</taxon>
        <taxon>Streptosporangiales</taxon>
        <taxon>Streptosporangiaceae</taxon>
        <taxon>Nonomuraea</taxon>
    </lineage>
</organism>
<dbReference type="EMBL" id="BAAAHQ010000070">
    <property type="protein sequence ID" value="GAA0954536.1"/>
    <property type="molecule type" value="Genomic_DNA"/>
</dbReference>
<dbReference type="Pfam" id="PF13460">
    <property type="entry name" value="NAD_binding_10"/>
    <property type="match status" value="1"/>
</dbReference>
<name>A0ABP4BU86_9ACTN</name>
<evidence type="ECO:0000313" key="2">
    <source>
        <dbReference type="EMBL" id="GAA0954536.1"/>
    </source>
</evidence>
<reference evidence="3" key="1">
    <citation type="journal article" date="2019" name="Int. J. Syst. Evol. Microbiol.">
        <title>The Global Catalogue of Microorganisms (GCM) 10K type strain sequencing project: providing services to taxonomists for standard genome sequencing and annotation.</title>
        <authorList>
            <consortium name="The Broad Institute Genomics Platform"/>
            <consortium name="The Broad Institute Genome Sequencing Center for Infectious Disease"/>
            <person name="Wu L."/>
            <person name="Ma J."/>
        </authorList>
    </citation>
    <scope>NUCLEOTIDE SEQUENCE [LARGE SCALE GENOMIC DNA]</scope>
    <source>
        <strain evidence="3">JCM 11136</strain>
    </source>
</reference>
<dbReference type="PANTHER" id="PTHR43162:SF1">
    <property type="entry name" value="PRESTALK A DIFFERENTIATION PROTEIN A"/>
    <property type="match status" value="1"/>
</dbReference>
<proteinExistence type="predicted"/>
<evidence type="ECO:0000313" key="3">
    <source>
        <dbReference type="Proteomes" id="UP001501578"/>
    </source>
</evidence>
<sequence>MSDILILAATGKTGRSLVRILQDAGKPVRPASRSSEVRFDWSDPGTWDAAVRGARAVYLVAPPETGLAPEFVKRASGVERFVVLSGRGADRVDADFARSMLEAEDAVQKSGAEWTILRPNNFSQNFSEDIWSEPVLSGRLAVPYAAIREPFIDVEDIAAVAAAALTGDGHAGRIYELSGPRALSFAEAAEIIARVSGRPVRYEEVSPAAYRAERLAEGWDAPDVDGVVSMYEAMNAGHVAEATEAVRQVLGRDPISFEEYAERTWS</sequence>
<protein>
    <submittedName>
        <fullName evidence="2">NAD(P)H-binding protein</fullName>
    </submittedName>
</protein>
<dbReference type="RefSeq" id="WP_343955454.1">
    <property type="nucleotide sequence ID" value="NZ_BAAAHQ010000070.1"/>
</dbReference>
<dbReference type="SUPFAM" id="SSF51735">
    <property type="entry name" value="NAD(P)-binding Rossmann-fold domains"/>
    <property type="match status" value="1"/>
</dbReference>
<dbReference type="Proteomes" id="UP001501578">
    <property type="component" value="Unassembled WGS sequence"/>
</dbReference>
<evidence type="ECO:0000259" key="1">
    <source>
        <dbReference type="Pfam" id="PF13460"/>
    </source>
</evidence>
<dbReference type="InterPro" id="IPR016040">
    <property type="entry name" value="NAD(P)-bd_dom"/>
</dbReference>
<dbReference type="PANTHER" id="PTHR43162">
    <property type="match status" value="1"/>
</dbReference>
<comment type="caution">
    <text evidence="2">The sequence shown here is derived from an EMBL/GenBank/DDBJ whole genome shotgun (WGS) entry which is preliminary data.</text>
</comment>
<gene>
    <name evidence="2" type="ORF">GCM10009560_78490</name>
</gene>
<keyword evidence="3" id="KW-1185">Reference proteome</keyword>
<dbReference type="Gene3D" id="3.40.50.720">
    <property type="entry name" value="NAD(P)-binding Rossmann-like Domain"/>
    <property type="match status" value="1"/>
</dbReference>
<accession>A0ABP4BU86</accession>
<dbReference type="InterPro" id="IPR051604">
    <property type="entry name" value="Ergot_Alk_Oxidoreductase"/>
</dbReference>
<dbReference type="Gene3D" id="3.90.25.10">
    <property type="entry name" value="UDP-galactose 4-epimerase, domain 1"/>
    <property type="match status" value="1"/>
</dbReference>
<dbReference type="InterPro" id="IPR036291">
    <property type="entry name" value="NAD(P)-bd_dom_sf"/>
</dbReference>